<name>D5ADV8_PICSI</name>
<dbReference type="PANTHER" id="PTHR31060">
    <property type="entry name" value="OSJNBA0011J08.25 PROTEIN-RELATED"/>
    <property type="match status" value="1"/>
</dbReference>
<evidence type="ECO:0000256" key="1">
    <source>
        <dbReference type="ARBA" id="ARBA00002668"/>
    </source>
</evidence>
<evidence type="ECO:0000256" key="2">
    <source>
        <dbReference type="ARBA" id="ARBA00004906"/>
    </source>
</evidence>
<dbReference type="Pfam" id="PF25553">
    <property type="entry name" value="BTB-POZ_ANK-like"/>
    <property type="match status" value="1"/>
</dbReference>
<keyword evidence="3" id="KW-0833">Ubl conjugation pathway</keyword>
<proteinExistence type="evidence at transcript level"/>
<protein>
    <recommendedName>
        <fullName evidence="4">At3g05675-like ankyrin-like domain-containing protein</fullName>
    </recommendedName>
</protein>
<feature type="domain" description="At3g05675-like ankyrin-like" evidence="4">
    <location>
        <begin position="240"/>
        <end position="418"/>
    </location>
</feature>
<organism evidence="5">
    <name type="scientific">Picea sitchensis</name>
    <name type="common">Sitka spruce</name>
    <name type="synonym">Pinus sitchensis</name>
    <dbReference type="NCBI Taxonomy" id="3332"/>
    <lineage>
        <taxon>Eukaryota</taxon>
        <taxon>Viridiplantae</taxon>
        <taxon>Streptophyta</taxon>
        <taxon>Embryophyta</taxon>
        <taxon>Tracheophyta</taxon>
        <taxon>Spermatophyta</taxon>
        <taxon>Pinopsida</taxon>
        <taxon>Pinidae</taxon>
        <taxon>Conifers I</taxon>
        <taxon>Pinales</taxon>
        <taxon>Pinaceae</taxon>
        <taxon>Picea</taxon>
    </lineage>
</organism>
<dbReference type="EMBL" id="BT124479">
    <property type="protein sequence ID" value="ADE77727.1"/>
    <property type="molecule type" value="mRNA"/>
</dbReference>
<dbReference type="InterPro" id="IPR038920">
    <property type="entry name" value="At3g05675-like"/>
</dbReference>
<dbReference type="AlphaFoldDB" id="D5ADV8"/>
<evidence type="ECO:0000259" key="4">
    <source>
        <dbReference type="Pfam" id="PF25553"/>
    </source>
</evidence>
<evidence type="ECO:0000313" key="5">
    <source>
        <dbReference type="EMBL" id="ADE77727.1"/>
    </source>
</evidence>
<dbReference type="OMA" id="SASDWPN"/>
<comment type="function">
    <text evidence="1">May act as a substrate-specific adapter of an E3 ubiquitin-protein ligase complex (CUL3-RBX1-BTB) which mediates the ubiquitination and subsequent proteasomal degradation of target proteins.</text>
</comment>
<evidence type="ECO:0000256" key="3">
    <source>
        <dbReference type="ARBA" id="ARBA00022786"/>
    </source>
</evidence>
<dbReference type="PANTHER" id="PTHR31060:SF4">
    <property type="entry name" value="1,8-CINEOLE SYNTHASE"/>
    <property type="match status" value="1"/>
</dbReference>
<dbReference type="InterPro" id="IPR058039">
    <property type="entry name" value="At3g05675-like_ankyrin"/>
</dbReference>
<dbReference type="GO" id="GO:0016567">
    <property type="term" value="P:protein ubiquitination"/>
    <property type="evidence" value="ECO:0007669"/>
    <property type="project" value="UniProtKB-UniPathway"/>
</dbReference>
<reference evidence="5" key="1">
    <citation type="submission" date="2010-04" db="EMBL/GenBank/DDBJ databases">
        <authorList>
            <person name="Reid K.E."/>
            <person name="Liao N."/>
            <person name="Chan S."/>
            <person name="Docking R."/>
            <person name="Taylor G."/>
            <person name="Moore R."/>
            <person name="Mayo M."/>
            <person name="Munro S."/>
            <person name="King J."/>
            <person name="Yanchuk A."/>
            <person name="Holt R."/>
            <person name="Jones S."/>
            <person name="Marra M."/>
            <person name="Ritland C.E."/>
            <person name="Ritland K."/>
            <person name="Bohlmann J."/>
        </authorList>
    </citation>
    <scope>NUCLEOTIDE SEQUENCE</scope>
    <source>
        <tissue evidence="5">Bud</tissue>
    </source>
</reference>
<comment type="pathway">
    <text evidence="2">Protein modification; protein ubiquitination.</text>
</comment>
<sequence length="425" mass="47086">MGKFGFLKRKRAKETKPSITNFAVGSIYNMAARMLMITEPPSSSSSSSSLSPSISMNSSIGKMEGEKWNVFELIRYILMLILWLSAWGVRLLLDLFPSPLPSSGFLESIVPSAPALPSSEHDDINSSFGGSSGKAIGRALTQVLTLVNDIPVTSRKYEFARDLADKIIEENAKQGGPTLQEINRTALSSGFARTLKLLNSSLNCMQRQQKDVETSSWPWRLIRMIPLYSQLMPSFENLHGSLTNLLQPQSTATLPTSQSQLVMTNNSSILAEKLAQELLWITNKLGMCSAIEEALLQWSTATHLAAFSISAHPRVQGSLVKISALLFKEMAKGDFDISDQARFKALILWLPLLCYAMNGVDSPVLSALEKAEVERVLEKTISSLSRLDQELVLANWLHDYTFSASDWPNLQNCYDAWCDASRKLI</sequence>
<dbReference type="UniPathway" id="UPA00143"/>
<accession>D5ADV8</accession>